<dbReference type="InterPro" id="IPR019887">
    <property type="entry name" value="Tscrpt_reg_AsnC/Lrp_C"/>
</dbReference>
<organism evidence="5 6">
    <name type="scientific">Litorimonas taeanensis</name>
    <dbReference type="NCBI Taxonomy" id="568099"/>
    <lineage>
        <taxon>Bacteria</taxon>
        <taxon>Pseudomonadati</taxon>
        <taxon>Pseudomonadota</taxon>
        <taxon>Alphaproteobacteria</taxon>
        <taxon>Maricaulales</taxon>
        <taxon>Robiginitomaculaceae</taxon>
    </lineage>
</organism>
<comment type="caution">
    <text evidence="5">The sequence shown here is derived from an EMBL/GenBank/DDBJ whole genome shotgun (WGS) entry which is preliminary data.</text>
</comment>
<dbReference type="PRINTS" id="PR00033">
    <property type="entry name" value="HTHASNC"/>
</dbReference>
<name>A0A420WER3_9PROT</name>
<dbReference type="EMBL" id="RBII01000002">
    <property type="protein sequence ID" value="RKQ69467.1"/>
    <property type="molecule type" value="Genomic_DNA"/>
</dbReference>
<proteinExistence type="predicted"/>
<dbReference type="AlphaFoldDB" id="A0A420WER3"/>
<dbReference type="InterPro" id="IPR036388">
    <property type="entry name" value="WH-like_DNA-bd_sf"/>
</dbReference>
<reference evidence="5 6" key="1">
    <citation type="submission" date="2018-10" db="EMBL/GenBank/DDBJ databases">
        <title>Genomic Encyclopedia of Type Strains, Phase IV (KMG-IV): sequencing the most valuable type-strain genomes for metagenomic binning, comparative biology and taxonomic classification.</title>
        <authorList>
            <person name="Goeker M."/>
        </authorList>
    </citation>
    <scope>NUCLEOTIDE SEQUENCE [LARGE SCALE GENOMIC DNA]</scope>
    <source>
        <strain evidence="5 6">DSM 22008</strain>
    </source>
</reference>
<dbReference type="SMART" id="SM00344">
    <property type="entry name" value="HTH_ASNC"/>
    <property type="match status" value="1"/>
</dbReference>
<dbReference type="Pfam" id="PF01037">
    <property type="entry name" value="AsnC_trans_reg"/>
    <property type="match status" value="1"/>
</dbReference>
<gene>
    <name evidence="5" type="ORF">DES40_2268</name>
</gene>
<feature type="domain" description="HTH asnC-type" evidence="4">
    <location>
        <begin position="1"/>
        <end position="62"/>
    </location>
</feature>
<evidence type="ECO:0000313" key="5">
    <source>
        <dbReference type="EMBL" id="RKQ69467.1"/>
    </source>
</evidence>
<dbReference type="OrthoDB" id="8085200at2"/>
<dbReference type="InterPro" id="IPR000485">
    <property type="entry name" value="AsnC-type_HTH_dom"/>
</dbReference>
<dbReference type="Proteomes" id="UP000282211">
    <property type="component" value="Unassembled WGS sequence"/>
</dbReference>
<dbReference type="GO" id="GO:0006355">
    <property type="term" value="P:regulation of DNA-templated transcription"/>
    <property type="evidence" value="ECO:0007669"/>
    <property type="project" value="UniProtKB-ARBA"/>
</dbReference>
<dbReference type="FunCoup" id="A0A420WER3">
    <property type="interactions" value="274"/>
</dbReference>
<dbReference type="Gene3D" id="3.30.70.920">
    <property type="match status" value="1"/>
</dbReference>
<dbReference type="InParanoid" id="A0A420WER3"/>
<keyword evidence="6" id="KW-1185">Reference proteome</keyword>
<dbReference type="InterPro" id="IPR019885">
    <property type="entry name" value="Tscrpt_reg_HTH_AsnC-type_CS"/>
</dbReference>
<dbReference type="InterPro" id="IPR019888">
    <property type="entry name" value="Tscrpt_reg_AsnC-like"/>
</dbReference>
<dbReference type="PANTHER" id="PTHR30154:SF34">
    <property type="entry name" value="TRANSCRIPTIONAL REGULATOR AZLB"/>
    <property type="match status" value="1"/>
</dbReference>
<evidence type="ECO:0000313" key="6">
    <source>
        <dbReference type="Proteomes" id="UP000282211"/>
    </source>
</evidence>
<dbReference type="InterPro" id="IPR011991">
    <property type="entry name" value="ArsR-like_HTH"/>
</dbReference>
<dbReference type="PROSITE" id="PS00519">
    <property type="entry name" value="HTH_ASNC_1"/>
    <property type="match status" value="1"/>
</dbReference>
<dbReference type="PANTHER" id="PTHR30154">
    <property type="entry name" value="LEUCINE-RESPONSIVE REGULATORY PROTEIN"/>
    <property type="match status" value="1"/>
</dbReference>
<protein>
    <submittedName>
        <fullName evidence="5">AsnC family transcriptional regulator</fullName>
    </submittedName>
</protein>
<dbReference type="Pfam" id="PF13412">
    <property type="entry name" value="HTH_24"/>
    <property type="match status" value="1"/>
</dbReference>
<dbReference type="GO" id="GO:0043565">
    <property type="term" value="F:sequence-specific DNA binding"/>
    <property type="evidence" value="ECO:0007669"/>
    <property type="project" value="InterPro"/>
</dbReference>
<dbReference type="GO" id="GO:0043200">
    <property type="term" value="P:response to amino acid"/>
    <property type="evidence" value="ECO:0007669"/>
    <property type="project" value="TreeGrafter"/>
</dbReference>
<dbReference type="GO" id="GO:0005829">
    <property type="term" value="C:cytosol"/>
    <property type="evidence" value="ECO:0007669"/>
    <property type="project" value="TreeGrafter"/>
</dbReference>
<evidence type="ECO:0000256" key="3">
    <source>
        <dbReference type="ARBA" id="ARBA00023163"/>
    </source>
</evidence>
<dbReference type="CDD" id="cd00090">
    <property type="entry name" value="HTH_ARSR"/>
    <property type="match status" value="1"/>
</dbReference>
<dbReference type="SUPFAM" id="SSF46785">
    <property type="entry name" value="Winged helix' DNA-binding domain"/>
    <property type="match status" value="1"/>
</dbReference>
<accession>A0A420WER3</accession>
<dbReference type="SUPFAM" id="SSF54909">
    <property type="entry name" value="Dimeric alpha+beta barrel"/>
    <property type="match status" value="1"/>
</dbReference>
<sequence>MDSKDRQIIRALQSDGRMTNQDLAEKVNLSPSPCLRRLRNLEKSGIISGYSVDVDSVAYGLPVTVFVRVQLDKHTEDVVQNFEAQISKIDHVLECYMMTGRADYLLKVIVADLNDYEGFVRRALHPIGGIGSIDTSFAYGVVKKTSVFPRLHQNQHMD</sequence>
<keyword evidence="1" id="KW-0805">Transcription regulation</keyword>
<dbReference type="InterPro" id="IPR011008">
    <property type="entry name" value="Dimeric_a/b-barrel"/>
</dbReference>
<evidence type="ECO:0000259" key="4">
    <source>
        <dbReference type="PROSITE" id="PS50956"/>
    </source>
</evidence>
<dbReference type="Gene3D" id="1.10.10.10">
    <property type="entry name" value="Winged helix-like DNA-binding domain superfamily/Winged helix DNA-binding domain"/>
    <property type="match status" value="1"/>
</dbReference>
<keyword evidence="2" id="KW-0238">DNA-binding</keyword>
<dbReference type="InterPro" id="IPR036390">
    <property type="entry name" value="WH_DNA-bd_sf"/>
</dbReference>
<evidence type="ECO:0000256" key="1">
    <source>
        <dbReference type="ARBA" id="ARBA00023015"/>
    </source>
</evidence>
<dbReference type="RefSeq" id="WP_121102208.1">
    <property type="nucleotide sequence ID" value="NZ_RBII01000002.1"/>
</dbReference>
<keyword evidence="3" id="KW-0804">Transcription</keyword>
<evidence type="ECO:0000256" key="2">
    <source>
        <dbReference type="ARBA" id="ARBA00023125"/>
    </source>
</evidence>
<dbReference type="PROSITE" id="PS50956">
    <property type="entry name" value="HTH_ASNC_2"/>
    <property type="match status" value="1"/>
</dbReference>